<dbReference type="Proteomes" id="UP001589890">
    <property type="component" value="Unassembled WGS sequence"/>
</dbReference>
<evidence type="ECO:0008006" key="3">
    <source>
        <dbReference type="Google" id="ProtNLM"/>
    </source>
</evidence>
<proteinExistence type="predicted"/>
<keyword evidence="2" id="KW-1185">Reference proteome</keyword>
<evidence type="ECO:0000313" key="2">
    <source>
        <dbReference type="Proteomes" id="UP001589890"/>
    </source>
</evidence>
<accession>A0ABV6QXA1</accession>
<dbReference type="RefSeq" id="WP_380055699.1">
    <property type="nucleotide sequence ID" value="NZ_JBHLTC010000040.1"/>
</dbReference>
<dbReference type="SUPFAM" id="SSF56059">
    <property type="entry name" value="Glutathione synthetase ATP-binding domain-like"/>
    <property type="match status" value="1"/>
</dbReference>
<reference evidence="1 2" key="1">
    <citation type="submission" date="2024-09" db="EMBL/GenBank/DDBJ databases">
        <authorList>
            <person name="Sun Q."/>
            <person name="Mori K."/>
        </authorList>
    </citation>
    <scope>NUCLEOTIDE SEQUENCE [LARGE SCALE GENOMIC DNA]</scope>
    <source>
        <strain evidence="1 2">CGMCC 1.15906</strain>
    </source>
</reference>
<comment type="caution">
    <text evidence="1">The sequence shown here is derived from an EMBL/GenBank/DDBJ whole genome shotgun (WGS) entry which is preliminary data.</text>
</comment>
<protein>
    <recommendedName>
        <fullName evidence="3">Circularly permuted type 2 ATP-grasp protein</fullName>
    </recommendedName>
</protein>
<gene>
    <name evidence="1" type="ORF">ACFFGN_32280</name>
</gene>
<name>A0ABV6QXA1_9ACTN</name>
<evidence type="ECO:0000313" key="1">
    <source>
        <dbReference type="EMBL" id="MFC0628788.1"/>
    </source>
</evidence>
<dbReference type="EMBL" id="JBHLTC010000040">
    <property type="protein sequence ID" value="MFC0628788.1"/>
    <property type="molecule type" value="Genomic_DNA"/>
</dbReference>
<sequence length="449" mass="48428">MTAGIEQTTSAWERLPAAVRTAMLARGKENWATIYAGVATHNKVWRPLRPPMLTFAEYGAMTAFCDRLAELILQSCRRRARTVGDLRRLLGVPPGYIEFLDEEEVLSEDLLLAIRPDILLSDGVARVVECNIDSALGGAFDSDGIAERFVASYAGDPVLEGVRIEPPPSAVDARYFAMRDSLGLSEGAKVGLLFHMGGDYPDTQDPEKLIALLQPVCDRAKRAGLDVVVRPMEWLDLDDEGRLCADGAPLDAVLRLFIPQDVPQGRGTDALSSALRDGTVRMFTSSAAWLLGNKTIFAWLWHDIDLMTPTDADLLRRHVPHTSVLTPAGLADAESAQAELVLKPAGTYGGAGVVVGPEVSPEVWRASLATALATGGQVLQEYVAADRLSMHFVEMETGEVVETEVPYCIAPYLFGRQPAGAYLRFQVPGAGSVVNLGQGALTSGLLLTE</sequence>
<organism evidence="1 2">
    <name type="scientific">Kribbella deserti</name>
    <dbReference type="NCBI Taxonomy" id="1926257"/>
    <lineage>
        <taxon>Bacteria</taxon>
        <taxon>Bacillati</taxon>
        <taxon>Actinomycetota</taxon>
        <taxon>Actinomycetes</taxon>
        <taxon>Propionibacteriales</taxon>
        <taxon>Kribbellaceae</taxon>
        <taxon>Kribbella</taxon>
    </lineage>
</organism>